<protein>
    <submittedName>
        <fullName evidence="1 2">Uncharacterized protein</fullName>
    </submittedName>
</protein>
<evidence type="ECO:0000313" key="3">
    <source>
        <dbReference type="Proteomes" id="UP000006727"/>
    </source>
</evidence>
<evidence type="ECO:0000313" key="2">
    <source>
        <dbReference type="EnsemblPlants" id="PAC:32934461.CDS.1"/>
    </source>
</evidence>
<dbReference type="EnsemblPlants" id="Pp3c2_20141V3.1">
    <property type="protein sequence ID" value="PAC:32934461.CDS.1"/>
    <property type="gene ID" value="Pp3c2_20141"/>
</dbReference>
<dbReference type="AlphaFoldDB" id="A0A2K1L2D0"/>
<organism evidence="1">
    <name type="scientific">Physcomitrium patens</name>
    <name type="common">Spreading-leaved earth moss</name>
    <name type="synonym">Physcomitrella patens</name>
    <dbReference type="NCBI Taxonomy" id="3218"/>
    <lineage>
        <taxon>Eukaryota</taxon>
        <taxon>Viridiplantae</taxon>
        <taxon>Streptophyta</taxon>
        <taxon>Embryophyta</taxon>
        <taxon>Bryophyta</taxon>
        <taxon>Bryophytina</taxon>
        <taxon>Bryopsida</taxon>
        <taxon>Funariidae</taxon>
        <taxon>Funariales</taxon>
        <taxon>Funariaceae</taxon>
        <taxon>Physcomitrium</taxon>
    </lineage>
</organism>
<sequence length="72" mass="8400">MIRSMTEHRTRRNFEGIHILEGFKHAVDNKTREERVSFIAQEPVGGWRKPSLDLLLKFFITCAGWTEPIVTT</sequence>
<evidence type="ECO:0000313" key="1">
    <source>
        <dbReference type="EMBL" id="PNR60185.1"/>
    </source>
</evidence>
<proteinExistence type="predicted"/>
<dbReference type="InParanoid" id="A0A2K1L2D0"/>
<dbReference type="Proteomes" id="UP000006727">
    <property type="component" value="Chromosome 2"/>
</dbReference>
<keyword evidence="3" id="KW-1185">Reference proteome</keyword>
<dbReference type="EMBL" id="ABEU02000002">
    <property type="protein sequence ID" value="PNR60185.1"/>
    <property type="molecule type" value="Genomic_DNA"/>
</dbReference>
<accession>A0A2K1L2D0</accession>
<name>A0A2K1L2D0_PHYPA</name>
<gene>
    <name evidence="1" type="ORF">PHYPA_002978</name>
</gene>
<dbReference type="Gramene" id="Pp3c2_20141V3.1">
    <property type="protein sequence ID" value="PAC:32934461.CDS.1"/>
    <property type="gene ID" value="Pp3c2_20141"/>
</dbReference>
<reference evidence="1 3" key="1">
    <citation type="journal article" date="2008" name="Science">
        <title>The Physcomitrella genome reveals evolutionary insights into the conquest of land by plants.</title>
        <authorList>
            <person name="Rensing S."/>
            <person name="Lang D."/>
            <person name="Zimmer A."/>
            <person name="Terry A."/>
            <person name="Salamov A."/>
            <person name="Shapiro H."/>
            <person name="Nishiyama T."/>
            <person name="Perroud P.-F."/>
            <person name="Lindquist E."/>
            <person name="Kamisugi Y."/>
            <person name="Tanahashi T."/>
            <person name="Sakakibara K."/>
            <person name="Fujita T."/>
            <person name="Oishi K."/>
            <person name="Shin-I T."/>
            <person name="Kuroki Y."/>
            <person name="Toyoda A."/>
            <person name="Suzuki Y."/>
            <person name="Hashimoto A."/>
            <person name="Yamaguchi K."/>
            <person name="Sugano A."/>
            <person name="Kohara Y."/>
            <person name="Fujiyama A."/>
            <person name="Anterola A."/>
            <person name="Aoki S."/>
            <person name="Ashton N."/>
            <person name="Barbazuk W.B."/>
            <person name="Barker E."/>
            <person name="Bennetzen J."/>
            <person name="Bezanilla M."/>
            <person name="Blankenship R."/>
            <person name="Cho S.H."/>
            <person name="Dutcher S."/>
            <person name="Estelle M."/>
            <person name="Fawcett J.A."/>
            <person name="Gundlach H."/>
            <person name="Hanada K."/>
            <person name="Heyl A."/>
            <person name="Hicks K.A."/>
            <person name="Hugh J."/>
            <person name="Lohr M."/>
            <person name="Mayer K."/>
            <person name="Melkozernov A."/>
            <person name="Murata T."/>
            <person name="Nelson D."/>
            <person name="Pils B."/>
            <person name="Prigge M."/>
            <person name="Reiss B."/>
            <person name="Renner T."/>
            <person name="Rombauts S."/>
            <person name="Rushton P."/>
            <person name="Sanderfoot A."/>
            <person name="Schween G."/>
            <person name="Shiu S.-H."/>
            <person name="Stueber K."/>
            <person name="Theodoulou F.L."/>
            <person name="Tu H."/>
            <person name="Van de Peer Y."/>
            <person name="Verrier P.J."/>
            <person name="Waters E."/>
            <person name="Wood A."/>
            <person name="Yang L."/>
            <person name="Cove D."/>
            <person name="Cuming A."/>
            <person name="Hasebe M."/>
            <person name="Lucas S."/>
            <person name="Mishler D.B."/>
            <person name="Reski R."/>
            <person name="Grigoriev I."/>
            <person name="Quatrano R.S."/>
            <person name="Boore J.L."/>
        </authorList>
    </citation>
    <scope>NUCLEOTIDE SEQUENCE [LARGE SCALE GENOMIC DNA]</scope>
    <source>
        <strain evidence="2 3">cv. Gransden 2004</strain>
    </source>
</reference>
<reference evidence="2" key="3">
    <citation type="submission" date="2020-12" db="UniProtKB">
        <authorList>
            <consortium name="EnsemblPlants"/>
        </authorList>
    </citation>
    <scope>IDENTIFICATION</scope>
</reference>
<reference evidence="1 3" key="2">
    <citation type="journal article" date="2018" name="Plant J.">
        <title>The Physcomitrella patens chromosome-scale assembly reveals moss genome structure and evolution.</title>
        <authorList>
            <person name="Lang D."/>
            <person name="Ullrich K.K."/>
            <person name="Murat F."/>
            <person name="Fuchs J."/>
            <person name="Jenkins J."/>
            <person name="Haas F.B."/>
            <person name="Piednoel M."/>
            <person name="Gundlach H."/>
            <person name="Van Bel M."/>
            <person name="Meyberg R."/>
            <person name="Vives C."/>
            <person name="Morata J."/>
            <person name="Symeonidi A."/>
            <person name="Hiss M."/>
            <person name="Muchero W."/>
            <person name="Kamisugi Y."/>
            <person name="Saleh O."/>
            <person name="Blanc G."/>
            <person name="Decker E.L."/>
            <person name="van Gessel N."/>
            <person name="Grimwood J."/>
            <person name="Hayes R.D."/>
            <person name="Graham S.W."/>
            <person name="Gunter L.E."/>
            <person name="McDaniel S.F."/>
            <person name="Hoernstein S.N.W."/>
            <person name="Larsson A."/>
            <person name="Li F.W."/>
            <person name="Perroud P.F."/>
            <person name="Phillips J."/>
            <person name="Ranjan P."/>
            <person name="Rokshar D.S."/>
            <person name="Rothfels C.J."/>
            <person name="Schneider L."/>
            <person name="Shu S."/>
            <person name="Stevenson D.W."/>
            <person name="Thummler F."/>
            <person name="Tillich M."/>
            <person name="Villarreal Aguilar J.C."/>
            <person name="Widiez T."/>
            <person name="Wong G.K."/>
            <person name="Wymore A."/>
            <person name="Zhang Y."/>
            <person name="Zimmer A.D."/>
            <person name="Quatrano R.S."/>
            <person name="Mayer K.F.X."/>
            <person name="Goodstein D."/>
            <person name="Casacuberta J.M."/>
            <person name="Vandepoele K."/>
            <person name="Reski R."/>
            <person name="Cuming A.C."/>
            <person name="Tuskan G.A."/>
            <person name="Maumus F."/>
            <person name="Salse J."/>
            <person name="Schmutz J."/>
            <person name="Rensing S.A."/>
        </authorList>
    </citation>
    <scope>NUCLEOTIDE SEQUENCE [LARGE SCALE GENOMIC DNA]</scope>
    <source>
        <strain evidence="2 3">cv. Gransden 2004</strain>
    </source>
</reference>